<sequence length="886" mass="96237">MASSQEYSTGRRESNISTDTSGAPRIGSAPPSPTSSLPASAAARHLLQSPDGSSQVHVLVNVSHVLHEGEAPHHDSDSDPDYGTDEDGDTDIETAAHGSGEQRQGMLIAHEERAWDDSDEDEPQVLAVEHEMDENYPARGAHARNGSHRDRGPRRGGRRPAQDDLMPFPLPFTITQQQRRSCWRFLTSPPTQNSLSAPAVTLNLFAGSLHPAVLLSMPYYFERTGLALGLIGLLGVGFLSGVGGGLWIVLARYVGRVDDEEEPDQAMHQADHASRKRAKKIATYGEGGNMTTLEGVTGAALGRHTVWKRSLGRTISGALLAVYATGTAFLAYFALADLLLQVLLHYSPRGVPTHDRLFVTAVIGGLITAPLVIFPLAKRTLIRFSTGAAVVLYPILLTLLLVKIYTMDLDTALPPVNVQGPNAQPLHPPSIWAPYSLLPVLTLSSSPLQIIQHNRSLRRIGMSRSNTKAFMAAQAGQVFLVAGIGVAFGIGVGTQGMGKRLGITLTHPNLMASLPTDDHLFNMARVCFVLLLATHFALCLVTARSSWGRLLRLYHLNPFRYRRGNRTSSNEQPATPRRQSNESRPSAVPRRNGPESDTPPTIAQRPSGTSNFPHAGSFPAARRKLPRQWNRLSRNALGGLILWCFCASTAYLSGVGGLRRSKNEKAGEEARFVRSAEIVGLLGAAVGFVLPGLVWVVLFHVRRPRAILLAGSLGQQVAAVAHDLGSRAGAWLRGLSIARRERLERERRRRQQGGDAFADDEERRGLLTRDGQAADRDQDETDADDEGHSAVVGRPSVSTERAVDMPSSGSPPSITFSQPRRVPANTENRPQSPDPLAVLLAQKERQLQRRRRGRRLYQDLLVCAAVLPFGMALVVLGAMELSRGGY</sequence>
<dbReference type="EMBL" id="JAPDMZ010000267">
    <property type="protein sequence ID" value="KAK0544719.1"/>
    <property type="molecule type" value="Genomic_DNA"/>
</dbReference>
<feature type="region of interest" description="Disordered" evidence="1">
    <location>
        <begin position="1"/>
        <end position="55"/>
    </location>
</feature>
<feature type="compositionally biased region" description="Acidic residues" evidence="1">
    <location>
        <begin position="78"/>
        <end position="92"/>
    </location>
</feature>
<dbReference type="PANTHER" id="PTHR22950">
    <property type="entry name" value="AMINO ACID TRANSPORTER"/>
    <property type="match status" value="1"/>
</dbReference>
<reference evidence="3" key="1">
    <citation type="journal article" date="2023" name="PhytoFront">
        <title>Draft Genome Resources of Seven Strains of Tilletia horrida, Causal Agent of Kernel Smut of Rice.</title>
        <authorList>
            <person name="Khanal S."/>
            <person name="Antony Babu S."/>
            <person name="Zhou X.G."/>
        </authorList>
    </citation>
    <scope>NUCLEOTIDE SEQUENCE</scope>
    <source>
        <strain evidence="3">TX6</strain>
    </source>
</reference>
<feature type="region of interest" description="Disordered" evidence="1">
    <location>
        <begin position="564"/>
        <end position="617"/>
    </location>
</feature>
<feature type="compositionally biased region" description="Polar residues" evidence="1">
    <location>
        <begin position="598"/>
        <end position="612"/>
    </location>
</feature>
<feature type="transmembrane region" description="Helical" evidence="2">
    <location>
        <begin position="523"/>
        <end position="543"/>
    </location>
</feature>
<keyword evidence="4" id="KW-1185">Reference proteome</keyword>
<evidence type="ECO:0000256" key="1">
    <source>
        <dbReference type="SAM" id="MobiDB-lite"/>
    </source>
</evidence>
<feature type="compositionally biased region" description="Basic residues" evidence="1">
    <location>
        <begin position="141"/>
        <end position="158"/>
    </location>
</feature>
<feature type="transmembrane region" description="Helical" evidence="2">
    <location>
        <begin position="472"/>
        <end position="492"/>
    </location>
</feature>
<feature type="transmembrane region" description="Helical" evidence="2">
    <location>
        <begin position="856"/>
        <end position="879"/>
    </location>
</feature>
<feature type="region of interest" description="Disordered" evidence="1">
    <location>
        <begin position="69"/>
        <end position="104"/>
    </location>
</feature>
<keyword evidence="2" id="KW-0472">Membrane</keyword>
<evidence type="ECO:0000313" key="4">
    <source>
        <dbReference type="Proteomes" id="UP001176517"/>
    </source>
</evidence>
<feature type="transmembrane region" description="Helical" evidence="2">
    <location>
        <begin position="318"/>
        <end position="344"/>
    </location>
</feature>
<feature type="region of interest" description="Disordered" evidence="1">
    <location>
        <begin position="134"/>
        <end position="168"/>
    </location>
</feature>
<keyword evidence="2" id="KW-1133">Transmembrane helix</keyword>
<evidence type="ECO:0000313" key="3">
    <source>
        <dbReference type="EMBL" id="KAK0544719.1"/>
    </source>
</evidence>
<proteinExistence type="predicted"/>
<feature type="transmembrane region" description="Helical" evidence="2">
    <location>
        <begin position="356"/>
        <end position="377"/>
    </location>
</feature>
<feature type="transmembrane region" description="Helical" evidence="2">
    <location>
        <begin position="636"/>
        <end position="658"/>
    </location>
</feature>
<accession>A0AAN6GKB3</accession>
<keyword evidence="2" id="KW-0812">Transmembrane</keyword>
<evidence type="ECO:0000256" key="2">
    <source>
        <dbReference type="SAM" id="Phobius"/>
    </source>
</evidence>
<feature type="region of interest" description="Disordered" evidence="1">
    <location>
        <begin position="743"/>
        <end position="835"/>
    </location>
</feature>
<feature type="transmembrane region" description="Helical" evidence="2">
    <location>
        <begin position="431"/>
        <end position="451"/>
    </location>
</feature>
<organism evidence="3 4">
    <name type="scientific">Tilletia horrida</name>
    <dbReference type="NCBI Taxonomy" id="155126"/>
    <lineage>
        <taxon>Eukaryota</taxon>
        <taxon>Fungi</taxon>
        <taxon>Dikarya</taxon>
        <taxon>Basidiomycota</taxon>
        <taxon>Ustilaginomycotina</taxon>
        <taxon>Exobasidiomycetes</taxon>
        <taxon>Tilletiales</taxon>
        <taxon>Tilletiaceae</taxon>
        <taxon>Tilletia</taxon>
    </lineage>
</organism>
<feature type="compositionally biased region" description="Basic and acidic residues" evidence="1">
    <location>
        <begin position="761"/>
        <end position="776"/>
    </location>
</feature>
<protein>
    <recommendedName>
        <fullName evidence="5">Amino acid transporter transmembrane domain-containing protein</fullName>
    </recommendedName>
</protein>
<gene>
    <name evidence="3" type="ORF">OC846_005959</name>
</gene>
<dbReference type="GO" id="GO:0015179">
    <property type="term" value="F:L-amino acid transmembrane transporter activity"/>
    <property type="evidence" value="ECO:0007669"/>
    <property type="project" value="TreeGrafter"/>
</dbReference>
<feature type="transmembrane region" description="Helical" evidence="2">
    <location>
        <begin position="384"/>
        <end position="405"/>
    </location>
</feature>
<feature type="transmembrane region" description="Helical" evidence="2">
    <location>
        <begin position="227"/>
        <end position="250"/>
    </location>
</feature>
<dbReference type="PANTHER" id="PTHR22950:SF671">
    <property type="entry name" value="CHROMOSOME UNDETERMINED SCAFFOLD_75, WHOLE GENOME SHOTGUN SEQUENCE"/>
    <property type="match status" value="1"/>
</dbReference>
<feature type="compositionally biased region" description="Low complexity" evidence="1">
    <location>
        <begin position="34"/>
        <end position="43"/>
    </location>
</feature>
<feature type="compositionally biased region" description="Polar residues" evidence="1">
    <location>
        <begin position="807"/>
        <end position="818"/>
    </location>
</feature>
<comment type="caution">
    <text evidence="3">The sequence shown here is derived from an EMBL/GenBank/DDBJ whole genome shotgun (WGS) entry which is preliminary data.</text>
</comment>
<dbReference type="GO" id="GO:0016020">
    <property type="term" value="C:membrane"/>
    <property type="evidence" value="ECO:0007669"/>
    <property type="project" value="TreeGrafter"/>
</dbReference>
<dbReference type="Proteomes" id="UP001176517">
    <property type="component" value="Unassembled WGS sequence"/>
</dbReference>
<name>A0AAN6GKB3_9BASI</name>
<dbReference type="AlphaFoldDB" id="A0AAN6GKB3"/>
<feature type="transmembrane region" description="Helical" evidence="2">
    <location>
        <begin position="678"/>
        <end position="699"/>
    </location>
</feature>
<evidence type="ECO:0008006" key="5">
    <source>
        <dbReference type="Google" id="ProtNLM"/>
    </source>
</evidence>